<protein>
    <submittedName>
        <fullName evidence="1">Uncharacterized protein</fullName>
    </submittedName>
</protein>
<evidence type="ECO:0000313" key="1">
    <source>
        <dbReference type="EMBL" id="SMC83945.1"/>
    </source>
</evidence>
<accession>A0AC61PPZ9</accession>
<comment type="caution">
    <text evidence="1">The sequence shown here is derived from an EMBL/GenBank/DDBJ whole genome shotgun (WGS) entry which is preliminary data.</text>
</comment>
<dbReference type="Proteomes" id="UP000192328">
    <property type="component" value="Unassembled WGS sequence"/>
</dbReference>
<dbReference type="EMBL" id="FWXZ01000007">
    <property type="protein sequence ID" value="SMC83945.1"/>
    <property type="molecule type" value="Genomic_DNA"/>
</dbReference>
<organism evidence="1 2">
    <name type="scientific">Aristaeella lactis</name>
    <dbReference type="NCBI Taxonomy" id="3046383"/>
    <lineage>
        <taxon>Bacteria</taxon>
        <taxon>Bacillati</taxon>
        <taxon>Bacillota</taxon>
        <taxon>Clostridia</taxon>
        <taxon>Eubacteriales</taxon>
        <taxon>Aristaeellaceae</taxon>
        <taxon>Aristaeella</taxon>
    </lineage>
</organism>
<gene>
    <name evidence="1" type="ORF">SAMN06297397_2847</name>
</gene>
<name>A0AC61PPZ9_9FIRM</name>
<sequence length="99" mass="11649">MKKQTFYVNLSDNAFFPSGEVVADDQAITYRTYNLTVPAEYLSIEMKYTDIGYIYHEKKRFFPAVIVHMTDGKNYKFIFSFARKKFYELMKSKGVTVNV</sequence>
<proteinExistence type="predicted"/>
<evidence type="ECO:0000313" key="2">
    <source>
        <dbReference type="Proteomes" id="UP000192328"/>
    </source>
</evidence>
<reference evidence="1" key="1">
    <citation type="submission" date="2017-04" db="EMBL/GenBank/DDBJ databases">
        <authorList>
            <person name="Varghese N."/>
            <person name="Submissions S."/>
        </authorList>
    </citation>
    <scope>NUCLEOTIDE SEQUENCE</scope>
    <source>
        <strain evidence="1">WTE2008</strain>
    </source>
</reference>
<keyword evidence="2" id="KW-1185">Reference proteome</keyword>